<evidence type="ECO:0000256" key="5">
    <source>
        <dbReference type="ARBA" id="ARBA00017599"/>
    </source>
</evidence>
<keyword evidence="19" id="KW-1185">Reference proteome</keyword>
<dbReference type="EC" id="1.3.5.2" evidence="4 16"/>
<evidence type="ECO:0000256" key="15">
    <source>
        <dbReference type="ARBA" id="ARBA00048639"/>
    </source>
</evidence>
<evidence type="ECO:0000313" key="18">
    <source>
        <dbReference type="EMBL" id="CAD0201799.1"/>
    </source>
</evidence>
<evidence type="ECO:0000256" key="6">
    <source>
        <dbReference type="ARBA" id="ARBA00022630"/>
    </source>
</evidence>
<evidence type="ECO:0000256" key="1">
    <source>
        <dbReference type="ARBA" id="ARBA00004434"/>
    </source>
</evidence>
<name>A0A9N8PZB8_CHRIL</name>
<dbReference type="Proteomes" id="UP001154114">
    <property type="component" value="Chromosome 15"/>
</dbReference>
<dbReference type="CDD" id="cd04738">
    <property type="entry name" value="DHOD_2_like"/>
    <property type="match status" value="1"/>
</dbReference>
<evidence type="ECO:0000256" key="9">
    <source>
        <dbReference type="ARBA" id="ARBA00022792"/>
    </source>
</evidence>
<proteinExistence type="inferred from homology"/>
<evidence type="ECO:0000256" key="12">
    <source>
        <dbReference type="ARBA" id="ARBA00023002"/>
    </source>
</evidence>
<protein>
    <recommendedName>
        <fullName evidence="5 16">Dihydroorotate dehydrogenase (quinone), mitochondrial</fullName>
        <shortName evidence="16">DHOdehase</shortName>
        <ecNumber evidence="4 16">1.3.5.2</ecNumber>
    </recommendedName>
</protein>
<dbReference type="GO" id="GO:0006207">
    <property type="term" value="P:'de novo' pyrimidine nucleobase biosynthetic process"/>
    <property type="evidence" value="ECO:0007669"/>
    <property type="project" value="InterPro"/>
</dbReference>
<dbReference type="GO" id="GO:0106430">
    <property type="term" value="F:dihydroorotate dehydrogenase (quinone) activity"/>
    <property type="evidence" value="ECO:0007669"/>
    <property type="project" value="UniProtKB-EC"/>
</dbReference>
<reference evidence="18" key="1">
    <citation type="submission" date="2021-12" db="EMBL/GenBank/DDBJ databases">
        <authorList>
            <person name="King R."/>
        </authorList>
    </citation>
    <scope>NUCLEOTIDE SEQUENCE</scope>
</reference>
<evidence type="ECO:0000256" key="14">
    <source>
        <dbReference type="ARBA" id="ARBA00023136"/>
    </source>
</evidence>
<dbReference type="SUPFAM" id="SSF51395">
    <property type="entry name" value="FMN-linked oxidoreductases"/>
    <property type="match status" value="1"/>
</dbReference>
<evidence type="ECO:0000256" key="4">
    <source>
        <dbReference type="ARBA" id="ARBA00012791"/>
    </source>
</evidence>
<dbReference type="FunFam" id="3.20.20.70:FF:000066">
    <property type="entry name" value="Dihydroorotate dehydrogenase (quinone), mitochondrial"/>
    <property type="match status" value="1"/>
</dbReference>
<sequence>MGSREQALRKLKSLCYLTFGGTVAYQYIYYKKDFNGYYANVLQPISQYLNPEVAHKFGVAAIKYGLFPAEKVEDPEILKTKFLNYDLNNPIGIAAGFDKHGDAVVGLRKLGFSIVEIGSITPEAQPGNPKPRVFRLPEDEAVINRYGFNSEGHDKVHQKVDTLEKSLLDKGLLGINLGKNKLSENPIEDYVLGIKKFSNVADYFVINISSPNTPGLRALQQKEELSQLLTEINKARDACQTKNKPPLLLKLAPDLTNEEMKEVVSVILKKECHVDGLIISNTTIDRPQLRSKEHTTEIGGLSGKPLTNKSTEMIREMYKMTKGKVPIVGVGGVFTGQDAYEKILAGASAVQIYTALIYHGPPVVTKIKTELAQLLERDGYSNVNEAVGKGIK</sequence>
<dbReference type="NCBIfam" id="NF003652">
    <property type="entry name" value="PRK05286.2-5"/>
    <property type="match status" value="1"/>
</dbReference>
<dbReference type="PROSITE" id="PS00911">
    <property type="entry name" value="DHODEHASE_1"/>
    <property type="match status" value="1"/>
</dbReference>
<dbReference type="GO" id="GO:0009220">
    <property type="term" value="P:pyrimidine ribonucleotide biosynthetic process"/>
    <property type="evidence" value="ECO:0007669"/>
    <property type="project" value="TreeGrafter"/>
</dbReference>
<dbReference type="OrthoDB" id="14784at2759"/>
<dbReference type="InterPro" id="IPR013785">
    <property type="entry name" value="Aldolase_TIM"/>
</dbReference>
<comment type="cofactor">
    <cofactor evidence="16">
        <name>FMN</name>
        <dbReference type="ChEBI" id="CHEBI:58210"/>
    </cofactor>
    <text evidence="16">Binds 1 FMN per subunit.</text>
</comment>
<comment type="catalytic activity">
    <reaction evidence="15 16">
        <text>(S)-dihydroorotate + a quinone = orotate + a quinol</text>
        <dbReference type="Rhea" id="RHEA:30187"/>
        <dbReference type="ChEBI" id="CHEBI:24646"/>
        <dbReference type="ChEBI" id="CHEBI:30839"/>
        <dbReference type="ChEBI" id="CHEBI:30864"/>
        <dbReference type="ChEBI" id="CHEBI:132124"/>
        <dbReference type="EC" id="1.3.5.2"/>
    </reaction>
</comment>
<keyword evidence="6 16" id="KW-0285">Flavoprotein</keyword>
<keyword evidence="11" id="KW-1133">Transmembrane helix</keyword>
<keyword evidence="9 16" id="KW-0999">Mitochondrion inner membrane</keyword>
<evidence type="ECO:0000256" key="16">
    <source>
        <dbReference type="RuleBase" id="RU361255"/>
    </source>
</evidence>
<dbReference type="GO" id="GO:0005743">
    <property type="term" value="C:mitochondrial inner membrane"/>
    <property type="evidence" value="ECO:0007669"/>
    <property type="project" value="UniProtKB-SubCell"/>
</dbReference>
<evidence type="ECO:0000256" key="3">
    <source>
        <dbReference type="ARBA" id="ARBA00005359"/>
    </source>
</evidence>
<dbReference type="InterPro" id="IPR050074">
    <property type="entry name" value="DHO_dehydrogenase"/>
</dbReference>
<dbReference type="EMBL" id="LR824018">
    <property type="protein sequence ID" value="CAD0201799.1"/>
    <property type="molecule type" value="Genomic_DNA"/>
</dbReference>
<keyword evidence="12 16" id="KW-0560">Oxidoreductase</keyword>
<keyword evidence="8" id="KW-0812">Transmembrane</keyword>
<accession>A0A9N8PZB8</accession>
<feature type="domain" description="Dihydroorotate dehydrogenase catalytic" evidence="17">
    <location>
        <begin position="78"/>
        <end position="375"/>
    </location>
</feature>
<dbReference type="AlphaFoldDB" id="A0A9N8PZB8"/>
<evidence type="ECO:0000313" key="19">
    <source>
        <dbReference type="Proteomes" id="UP001154114"/>
    </source>
</evidence>
<organism evidence="18 19">
    <name type="scientific">Chrysodeixis includens</name>
    <name type="common">Soybean looper</name>
    <name type="synonym">Pseudoplusia includens</name>
    <dbReference type="NCBI Taxonomy" id="689277"/>
    <lineage>
        <taxon>Eukaryota</taxon>
        <taxon>Metazoa</taxon>
        <taxon>Ecdysozoa</taxon>
        <taxon>Arthropoda</taxon>
        <taxon>Hexapoda</taxon>
        <taxon>Insecta</taxon>
        <taxon>Pterygota</taxon>
        <taxon>Neoptera</taxon>
        <taxon>Endopterygota</taxon>
        <taxon>Lepidoptera</taxon>
        <taxon>Glossata</taxon>
        <taxon>Ditrysia</taxon>
        <taxon>Noctuoidea</taxon>
        <taxon>Noctuidae</taxon>
        <taxon>Plusiinae</taxon>
        <taxon>Chrysodeixis</taxon>
    </lineage>
</organism>
<dbReference type="InterPro" id="IPR005719">
    <property type="entry name" value="Dihydroorotate_DH_2"/>
</dbReference>
<dbReference type="PROSITE" id="PS00912">
    <property type="entry name" value="DHODEHASE_2"/>
    <property type="match status" value="1"/>
</dbReference>
<comment type="pathway">
    <text evidence="2 16">Pyrimidine metabolism; UMP biosynthesis via de novo pathway; orotate from (S)-dihydroorotate (quinone route): step 1/1.</text>
</comment>
<dbReference type="InterPro" id="IPR005720">
    <property type="entry name" value="Dihydroorotate_DH_cat"/>
</dbReference>
<keyword evidence="14" id="KW-0472">Membrane</keyword>
<dbReference type="PANTHER" id="PTHR48109">
    <property type="entry name" value="DIHYDROOROTATE DEHYDROGENASE (QUINONE), MITOCHONDRIAL-RELATED"/>
    <property type="match status" value="1"/>
</dbReference>
<keyword evidence="7 16" id="KW-0288">FMN</keyword>
<comment type="similarity">
    <text evidence="3 16">Belongs to the dihydroorotate dehydrogenase family. Type 2 subfamily.</text>
</comment>
<dbReference type="PANTHER" id="PTHR48109:SF4">
    <property type="entry name" value="DIHYDROOROTATE DEHYDROGENASE (QUINONE), MITOCHONDRIAL"/>
    <property type="match status" value="1"/>
</dbReference>
<evidence type="ECO:0000259" key="17">
    <source>
        <dbReference type="Pfam" id="PF01180"/>
    </source>
</evidence>
<evidence type="ECO:0000256" key="2">
    <source>
        <dbReference type="ARBA" id="ARBA00005161"/>
    </source>
</evidence>
<keyword evidence="13 16" id="KW-0496">Mitochondrion</keyword>
<keyword evidence="10" id="KW-0809">Transit peptide</keyword>
<dbReference type="NCBIfam" id="NF003645">
    <property type="entry name" value="PRK05286.1-2"/>
    <property type="match status" value="1"/>
</dbReference>
<evidence type="ECO:0000256" key="10">
    <source>
        <dbReference type="ARBA" id="ARBA00022946"/>
    </source>
</evidence>
<gene>
    <name evidence="18" type="ORF">CINC_LOCUS3468</name>
</gene>
<evidence type="ECO:0000256" key="11">
    <source>
        <dbReference type="ARBA" id="ARBA00022989"/>
    </source>
</evidence>
<dbReference type="Pfam" id="PF01180">
    <property type="entry name" value="DHO_dh"/>
    <property type="match status" value="1"/>
</dbReference>
<evidence type="ECO:0000256" key="13">
    <source>
        <dbReference type="ARBA" id="ARBA00023128"/>
    </source>
</evidence>
<evidence type="ECO:0000256" key="8">
    <source>
        <dbReference type="ARBA" id="ARBA00022692"/>
    </source>
</evidence>
<dbReference type="NCBIfam" id="TIGR01036">
    <property type="entry name" value="pyrD_sub2"/>
    <property type="match status" value="1"/>
</dbReference>
<dbReference type="InterPro" id="IPR001295">
    <property type="entry name" value="Dihydroorotate_DH_CS"/>
</dbReference>
<dbReference type="Gene3D" id="3.20.20.70">
    <property type="entry name" value="Aldolase class I"/>
    <property type="match status" value="1"/>
</dbReference>
<comment type="subcellular location">
    <subcellularLocation>
        <location evidence="1 16">Mitochondrion inner membrane</location>
        <topology evidence="1 16">Single-pass membrane protein</topology>
    </subcellularLocation>
</comment>
<evidence type="ECO:0000256" key="7">
    <source>
        <dbReference type="ARBA" id="ARBA00022643"/>
    </source>
</evidence>